<evidence type="ECO:0000313" key="3">
    <source>
        <dbReference type="Proteomes" id="UP000298663"/>
    </source>
</evidence>
<dbReference type="AlphaFoldDB" id="A0A4U5NZA5"/>
<sequence length="75" mass="8009">MGVTTLVYCMSVVTLWIKAKKSTSTEKESKATVMKTIAVVVLFYSTTVLLGNVCATVIPYVPACLTLIVTFGSVS</sequence>
<proteinExistence type="predicted"/>
<reference evidence="2 3" key="1">
    <citation type="journal article" date="2015" name="Genome Biol.">
        <title>Comparative genomics of Steinernema reveals deeply conserved gene regulatory networks.</title>
        <authorList>
            <person name="Dillman A.R."/>
            <person name="Macchietto M."/>
            <person name="Porter C.F."/>
            <person name="Rogers A."/>
            <person name="Williams B."/>
            <person name="Antoshechkin I."/>
            <person name="Lee M.M."/>
            <person name="Goodwin Z."/>
            <person name="Lu X."/>
            <person name="Lewis E.E."/>
            <person name="Goodrich-Blair H."/>
            <person name="Stock S.P."/>
            <person name="Adams B.J."/>
            <person name="Sternberg P.W."/>
            <person name="Mortazavi A."/>
        </authorList>
    </citation>
    <scope>NUCLEOTIDE SEQUENCE [LARGE SCALE GENOMIC DNA]</scope>
    <source>
        <strain evidence="2 3">ALL</strain>
    </source>
</reference>
<keyword evidence="1" id="KW-1133">Transmembrane helix</keyword>
<keyword evidence="3" id="KW-1185">Reference proteome</keyword>
<feature type="transmembrane region" description="Helical" evidence="1">
    <location>
        <begin position="37"/>
        <end position="61"/>
    </location>
</feature>
<protein>
    <submittedName>
        <fullName evidence="2">Uncharacterized protein</fullName>
    </submittedName>
</protein>
<keyword evidence="1" id="KW-0812">Transmembrane</keyword>
<gene>
    <name evidence="2" type="ORF">L596_013074</name>
</gene>
<evidence type="ECO:0000313" key="2">
    <source>
        <dbReference type="EMBL" id="TKR88902.1"/>
    </source>
</evidence>
<dbReference type="EMBL" id="AZBU02000003">
    <property type="protein sequence ID" value="TKR88902.1"/>
    <property type="molecule type" value="Genomic_DNA"/>
</dbReference>
<evidence type="ECO:0000256" key="1">
    <source>
        <dbReference type="SAM" id="Phobius"/>
    </source>
</evidence>
<dbReference type="Proteomes" id="UP000298663">
    <property type="component" value="Unassembled WGS sequence"/>
</dbReference>
<comment type="caution">
    <text evidence="2">The sequence shown here is derived from an EMBL/GenBank/DDBJ whole genome shotgun (WGS) entry which is preliminary data.</text>
</comment>
<organism evidence="2 3">
    <name type="scientific">Steinernema carpocapsae</name>
    <name type="common">Entomopathogenic nematode</name>
    <dbReference type="NCBI Taxonomy" id="34508"/>
    <lineage>
        <taxon>Eukaryota</taxon>
        <taxon>Metazoa</taxon>
        <taxon>Ecdysozoa</taxon>
        <taxon>Nematoda</taxon>
        <taxon>Chromadorea</taxon>
        <taxon>Rhabditida</taxon>
        <taxon>Tylenchina</taxon>
        <taxon>Panagrolaimomorpha</taxon>
        <taxon>Strongyloidoidea</taxon>
        <taxon>Steinernematidae</taxon>
        <taxon>Steinernema</taxon>
    </lineage>
</organism>
<name>A0A4U5NZA5_STECR</name>
<keyword evidence="1" id="KW-0472">Membrane</keyword>
<reference evidence="2 3" key="2">
    <citation type="journal article" date="2019" name="G3 (Bethesda)">
        <title>Hybrid Assembly of the Genome of the Entomopathogenic Nematode Steinernema carpocapsae Identifies the X-Chromosome.</title>
        <authorList>
            <person name="Serra L."/>
            <person name="Macchietto M."/>
            <person name="Macias-Munoz A."/>
            <person name="McGill C.J."/>
            <person name="Rodriguez I.M."/>
            <person name="Rodriguez B."/>
            <person name="Murad R."/>
            <person name="Mortazavi A."/>
        </authorList>
    </citation>
    <scope>NUCLEOTIDE SEQUENCE [LARGE SCALE GENOMIC DNA]</scope>
    <source>
        <strain evidence="2 3">ALL</strain>
    </source>
</reference>
<accession>A0A4U5NZA5</accession>